<comment type="caution">
    <text evidence="2">The sequence shown here is derived from an EMBL/GenBank/DDBJ whole genome shotgun (WGS) entry which is preliminary data.</text>
</comment>
<evidence type="ECO:0000313" key="3">
    <source>
        <dbReference type="Proteomes" id="UP000636800"/>
    </source>
</evidence>
<accession>A0A835PS22</accession>
<evidence type="ECO:0000256" key="1">
    <source>
        <dbReference type="SAM" id="Phobius"/>
    </source>
</evidence>
<dbReference type="PANTHER" id="PTHR31801:SF1">
    <property type="entry name" value="SPHINGOMYELIN PHOSPHODIESTERASE"/>
    <property type="match status" value="1"/>
</dbReference>
<keyword evidence="1" id="KW-0472">Membrane</keyword>
<sequence length="805" mass="90791">MMPRSYSLDAHARAQDLASSVLSASSPPAIASAISTIDSVLRKLSTDQSRAFFSVAFPAMICRLFGFDDSAPPKARSPAALPAPSTAWIDQAHKDPELADRLFVLLCPNGLLMSALLSADRHGLVNYLFPAERLPEWIRFALQSDRHSSILADLCPLFRGRVKGDPVLGACQLQLNAFEYYMFWFAYYPVCRGNCEGSDDCSVQKSRRKSRLENWTSSLPVLVNPGRRSGQKKEVSLYLRLLYAYLSNFVPKHSLGSHQPYGSSLLHYSSSYDISSFEQTEFLVYTFIHFWLVGNDFSPLDLTVSQSFGITFPHRALLGATIPTPGLGEVVNLFVKYLNSCLVATTEGSDQKGLIDSGSRKPILSFENSWSSAIQRPLYRFLLRTFIFFPIGASFKNVAQVFSVWVMYLAPWRISLGDFFQFEEPAKQKLESLKKENIKFQGKSTEENKRDHPEAVYTHLWESYVVSNYLFYSSLFVHFLGFAHKFLHANVEVVVDMVLKVLSILISSQELIDLLRKVDTTYHAKQSRLYSPLTYVHKYVPSIRQQLKDWEDCLCESDIDGFFLHENWNQDLKLFDDGEDGAHKLLQLFVLRAEHEIQSMPIANTHSLHALQSIKSHMNHLFGGGIIPLPHSQTSTSQPDMNGRGEVFKPKHPGFGERTWDDIRYKGEWMRRPISDTEVAWLARLLVRLSDWLNEVLGLDRVGTSEPSGLTYVELPCADSGFVGGAKEAAVMLITLIVAWLGMFGHSVTSFMRGRGMRINLRIFASKKLVLVLVMYATVYALRKACCKTASTSLASGMEHSRYCS</sequence>
<keyword evidence="1" id="KW-1133">Transmembrane helix</keyword>
<keyword evidence="1" id="KW-0812">Transmembrane</keyword>
<reference evidence="2 3" key="1">
    <citation type="journal article" date="2020" name="Nat. Food">
        <title>A phased Vanilla planifolia genome enables genetic improvement of flavour and production.</title>
        <authorList>
            <person name="Hasing T."/>
            <person name="Tang H."/>
            <person name="Brym M."/>
            <person name="Khazi F."/>
            <person name="Huang T."/>
            <person name="Chambers A.H."/>
        </authorList>
    </citation>
    <scope>NUCLEOTIDE SEQUENCE [LARGE SCALE GENOMIC DNA]</scope>
    <source>
        <tissue evidence="2">Leaf</tissue>
    </source>
</reference>
<keyword evidence="3" id="KW-1185">Reference proteome</keyword>
<dbReference type="Proteomes" id="UP000636800">
    <property type="component" value="Chromosome 12"/>
</dbReference>
<feature type="transmembrane region" description="Helical" evidence="1">
    <location>
        <begin position="764"/>
        <end position="782"/>
    </location>
</feature>
<dbReference type="AlphaFoldDB" id="A0A835PS22"/>
<evidence type="ECO:0008006" key="4">
    <source>
        <dbReference type="Google" id="ProtNLM"/>
    </source>
</evidence>
<dbReference type="OrthoDB" id="1883104at2759"/>
<proteinExistence type="predicted"/>
<dbReference type="PANTHER" id="PTHR31801">
    <property type="entry name" value="ALTERED INHERITANCE OF MITOCHONDRIA PROTEIN 24, MITOCHONDRIAL"/>
    <property type="match status" value="1"/>
</dbReference>
<feature type="transmembrane region" description="Helical" evidence="1">
    <location>
        <begin position="729"/>
        <end position="752"/>
    </location>
</feature>
<gene>
    <name evidence="2" type="ORF">HPP92_022463</name>
</gene>
<name>A0A835PS22_VANPL</name>
<evidence type="ECO:0000313" key="2">
    <source>
        <dbReference type="EMBL" id="KAG0457306.1"/>
    </source>
</evidence>
<protein>
    <recommendedName>
        <fullName evidence="4">Sphingomyelin phosphodiesterase 4</fullName>
    </recommendedName>
</protein>
<dbReference type="EMBL" id="JADCNL010000012">
    <property type="protein sequence ID" value="KAG0457306.1"/>
    <property type="molecule type" value="Genomic_DNA"/>
</dbReference>
<organism evidence="2 3">
    <name type="scientific">Vanilla planifolia</name>
    <name type="common">Vanilla</name>
    <dbReference type="NCBI Taxonomy" id="51239"/>
    <lineage>
        <taxon>Eukaryota</taxon>
        <taxon>Viridiplantae</taxon>
        <taxon>Streptophyta</taxon>
        <taxon>Embryophyta</taxon>
        <taxon>Tracheophyta</taxon>
        <taxon>Spermatophyta</taxon>
        <taxon>Magnoliopsida</taxon>
        <taxon>Liliopsida</taxon>
        <taxon>Asparagales</taxon>
        <taxon>Orchidaceae</taxon>
        <taxon>Vanilloideae</taxon>
        <taxon>Vanilleae</taxon>
        <taxon>Vanilla</taxon>
    </lineage>
</organism>